<sequence>MALVQPVFAAPAANVPDSAPDEATATACARAGGKQVEVSSETTETSKTVANPDGSWTLTEYVHPVRVKQGSGWAPIDPTLVRRPDGSIGPKAVTVDVSLNPGGTGSAAKPIVQAGEDGTAAV</sequence>
<feature type="region of interest" description="Disordered" evidence="1">
    <location>
        <begin position="10"/>
        <end position="55"/>
    </location>
</feature>
<proteinExistence type="predicted"/>
<dbReference type="EMBL" id="CP127294">
    <property type="protein sequence ID" value="WIX82877.1"/>
    <property type="molecule type" value="Genomic_DNA"/>
</dbReference>
<organism evidence="2 3">
    <name type="scientific">Amycolatopsis carbonis</name>
    <dbReference type="NCBI Taxonomy" id="715471"/>
    <lineage>
        <taxon>Bacteria</taxon>
        <taxon>Bacillati</taxon>
        <taxon>Actinomycetota</taxon>
        <taxon>Actinomycetes</taxon>
        <taxon>Pseudonocardiales</taxon>
        <taxon>Pseudonocardiaceae</taxon>
        <taxon>Amycolatopsis</taxon>
    </lineage>
</organism>
<evidence type="ECO:0000313" key="2">
    <source>
        <dbReference type="EMBL" id="WIX82877.1"/>
    </source>
</evidence>
<dbReference type="KEGG" id="acab:QRX50_19930"/>
<reference evidence="2 3" key="1">
    <citation type="submission" date="2023-06" db="EMBL/GenBank/DDBJ databases">
        <authorList>
            <person name="Oyuntsetseg B."/>
            <person name="Kim S.B."/>
        </authorList>
    </citation>
    <scope>NUCLEOTIDE SEQUENCE [LARGE SCALE GENOMIC DNA]</scope>
    <source>
        <strain evidence="2 3">2-15</strain>
    </source>
</reference>
<dbReference type="AlphaFoldDB" id="A0A9Y2IN49"/>
<feature type="region of interest" description="Disordered" evidence="1">
    <location>
        <begin position="99"/>
        <end position="122"/>
    </location>
</feature>
<accession>A0A9Y2IN49</accession>
<protein>
    <submittedName>
        <fullName evidence="2">Uncharacterized protein</fullName>
    </submittedName>
</protein>
<evidence type="ECO:0000313" key="3">
    <source>
        <dbReference type="Proteomes" id="UP001236014"/>
    </source>
</evidence>
<evidence type="ECO:0000256" key="1">
    <source>
        <dbReference type="SAM" id="MobiDB-lite"/>
    </source>
</evidence>
<gene>
    <name evidence="2" type="ORF">QRX50_19930</name>
</gene>
<name>A0A9Y2IN49_9PSEU</name>
<feature type="compositionally biased region" description="Low complexity" evidence="1">
    <location>
        <begin position="36"/>
        <end position="49"/>
    </location>
</feature>
<keyword evidence="3" id="KW-1185">Reference proteome</keyword>
<dbReference type="Proteomes" id="UP001236014">
    <property type="component" value="Chromosome"/>
</dbReference>
<dbReference type="RefSeq" id="WP_285973440.1">
    <property type="nucleotide sequence ID" value="NZ_CP127294.1"/>
</dbReference>